<name>A0A2J6PGZ7_9HELO</name>
<keyword evidence="2" id="KW-1185">Reference proteome</keyword>
<sequence length="51" mass="5633">MDSAGRWIIDPPFPGKLVDLASEISEVADYTLRPTITRQPSTILPPSRIIP</sequence>
<organism evidence="1 2">
    <name type="scientific">Hyaloscypha hepaticicola</name>
    <dbReference type="NCBI Taxonomy" id="2082293"/>
    <lineage>
        <taxon>Eukaryota</taxon>
        <taxon>Fungi</taxon>
        <taxon>Dikarya</taxon>
        <taxon>Ascomycota</taxon>
        <taxon>Pezizomycotina</taxon>
        <taxon>Leotiomycetes</taxon>
        <taxon>Helotiales</taxon>
        <taxon>Hyaloscyphaceae</taxon>
        <taxon>Hyaloscypha</taxon>
    </lineage>
</organism>
<reference evidence="1 2" key="1">
    <citation type="submission" date="2016-05" db="EMBL/GenBank/DDBJ databases">
        <title>A degradative enzymes factory behind the ericoid mycorrhizal symbiosis.</title>
        <authorList>
            <consortium name="DOE Joint Genome Institute"/>
            <person name="Martino E."/>
            <person name="Morin E."/>
            <person name="Grelet G."/>
            <person name="Kuo A."/>
            <person name="Kohler A."/>
            <person name="Daghino S."/>
            <person name="Barry K."/>
            <person name="Choi C."/>
            <person name="Cichocki N."/>
            <person name="Clum A."/>
            <person name="Copeland A."/>
            <person name="Hainaut M."/>
            <person name="Haridas S."/>
            <person name="Labutti K."/>
            <person name="Lindquist E."/>
            <person name="Lipzen A."/>
            <person name="Khouja H.-R."/>
            <person name="Murat C."/>
            <person name="Ohm R."/>
            <person name="Olson A."/>
            <person name="Spatafora J."/>
            <person name="Veneault-Fourrey C."/>
            <person name="Henrissat B."/>
            <person name="Grigoriev I."/>
            <person name="Martin F."/>
            <person name="Perotto S."/>
        </authorList>
    </citation>
    <scope>NUCLEOTIDE SEQUENCE [LARGE SCALE GENOMIC DNA]</scope>
    <source>
        <strain evidence="1 2">UAMH 7357</strain>
    </source>
</reference>
<dbReference type="EMBL" id="KZ613533">
    <property type="protein sequence ID" value="PMD13294.1"/>
    <property type="molecule type" value="Genomic_DNA"/>
</dbReference>
<evidence type="ECO:0000313" key="1">
    <source>
        <dbReference type="EMBL" id="PMD13294.1"/>
    </source>
</evidence>
<evidence type="ECO:0000313" key="2">
    <source>
        <dbReference type="Proteomes" id="UP000235672"/>
    </source>
</evidence>
<dbReference type="AlphaFoldDB" id="A0A2J6PGZ7"/>
<accession>A0A2J6PGZ7</accession>
<protein>
    <submittedName>
        <fullName evidence="1">Uncharacterized protein</fullName>
    </submittedName>
</protein>
<gene>
    <name evidence="1" type="ORF">NA56DRAFT_651873</name>
</gene>
<dbReference type="Proteomes" id="UP000235672">
    <property type="component" value="Unassembled WGS sequence"/>
</dbReference>
<proteinExistence type="predicted"/>